<accession>Q2W2W2</accession>
<protein>
    <submittedName>
        <fullName evidence="2">Uncharacterized paraquat-inducible protein A</fullName>
    </submittedName>
</protein>
<organism evidence="2 3">
    <name type="scientific">Paramagnetospirillum magneticum (strain ATCC 700264 / AMB-1)</name>
    <name type="common">Magnetospirillum magneticum</name>
    <dbReference type="NCBI Taxonomy" id="342108"/>
    <lineage>
        <taxon>Bacteria</taxon>
        <taxon>Pseudomonadati</taxon>
        <taxon>Pseudomonadota</taxon>
        <taxon>Alphaproteobacteria</taxon>
        <taxon>Rhodospirillales</taxon>
        <taxon>Magnetospirillaceae</taxon>
        <taxon>Paramagnetospirillum</taxon>
    </lineage>
</organism>
<evidence type="ECO:0000313" key="3">
    <source>
        <dbReference type="Proteomes" id="UP000007058"/>
    </source>
</evidence>
<dbReference type="Pfam" id="PF04403">
    <property type="entry name" value="PqiA"/>
    <property type="match status" value="1"/>
</dbReference>
<reference evidence="2 3" key="1">
    <citation type="journal article" date="2005" name="DNA Res.">
        <title>Complete genome sequence of the facultative anaerobic magnetotactic bacterium Magnetospirillum sp. strain AMB-1.</title>
        <authorList>
            <person name="Matsunaga T."/>
            <person name="Okamura Y."/>
            <person name="Fukuda Y."/>
            <person name="Wahyudi A.T."/>
            <person name="Murase Y."/>
            <person name="Takeyama H."/>
        </authorList>
    </citation>
    <scope>NUCLEOTIDE SEQUENCE [LARGE SCALE GENOMIC DNA]</scope>
    <source>
        <strain evidence="3">ATCC 700264 / AMB-1</strain>
    </source>
</reference>
<dbReference type="HOGENOM" id="CLU_041903_1_1_5"/>
<dbReference type="STRING" id="342108.amb3009"/>
<proteinExistence type="predicted"/>
<dbReference type="AlphaFoldDB" id="Q2W2W2"/>
<dbReference type="Proteomes" id="UP000007058">
    <property type="component" value="Chromosome"/>
</dbReference>
<dbReference type="InterPro" id="IPR007498">
    <property type="entry name" value="PqiA-like"/>
</dbReference>
<feature type="transmembrane region" description="Helical" evidence="1">
    <location>
        <begin position="138"/>
        <end position="158"/>
    </location>
</feature>
<feature type="transmembrane region" description="Helical" evidence="1">
    <location>
        <begin position="45"/>
        <end position="65"/>
    </location>
</feature>
<feature type="transmembrane region" description="Helical" evidence="1">
    <location>
        <begin position="170"/>
        <end position="188"/>
    </location>
</feature>
<evidence type="ECO:0000313" key="2">
    <source>
        <dbReference type="EMBL" id="BAE51813.1"/>
    </source>
</evidence>
<keyword evidence="3" id="KW-1185">Reference proteome</keyword>
<dbReference type="EMBL" id="AP007255">
    <property type="protein sequence ID" value="BAE51813.1"/>
    <property type="molecule type" value="Genomic_DNA"/>
</dbReference>
<name>Q2W2W2_PARM1</name>
<keyword evidence="1" id="KW-1133">Transmembrane helix</keyword>
<dbReference type="RefSeq" id="WP_011385385.1">
    <property type="nucleotide sequence ID" value="NC_007626.1"/>
</dbReference>
<sequence length="198" mass="21598">MNHLCACPHCDALHRRPALRRGEKALCVRCGSVLVRRHRLAPDHILALVVAAVMVFAIANAFPIVDLRIQGLRGGTTLSGAVAALWSEGRQPMAMLVCATTQVFPLLDLGCMLALLLTASRPGRPAWFGPLLRFVQEMRPWGMVEVFMLGVVVSLVKLSGMATILPGKALLAFALLTVLMAAILSFHPHQLWNEPEHE</sequence>
<feature type="transmembrane region" description="Helical" evidence="1">
    <location>
        <begin position="94"/>
        <end position="118"/>
    </location>
</feature>
<keyword evidence="1" id="KW-0812">Transmembrane</keyword>
<dbReference type="KEGG" id="mag:amb3009"/>
<dbReference type="OrthoDB" id="5291921at2"/>
<gene>
    <name evidence="2" type="ordered locus">amb3009</name>
</gene>
<evidence type="ECO:0000256" key="1">
    <source>
        <dbReference type="SAM" id="Phobius"/>
    </source>
</evidence>
<keyword evidence="1" id="KW-0472">Membrane</keyword>